<dbReference type="KEGG" id="apb:SAR116_2055"/>
<dbReference type="HOGENOM" id="CLU_3121820_0_0_5"/>
<keyword evidence="2" id="KW-1185">Reference proteome</keyword>
<evidence type="ECO:0000313" key="1">
    <source>
        <dbReference type="EMBL" id="ADE40298.1"/>
    </source>
</evidence>
<accession>D5BNA5</accession>
<organism evidence="1 2">
    <name type="scientific">Puniceispirillum marinum (strain IMCC1322)</name>
    <dbReference type="NCBI Taxonomy" id="488538"/>
    <lineage>
        <taxon>Bacteria</taxon>
        <taxon>Pseudomonadati</taxon>
        <taxon>Pseudomonadota</taxon>
        <taxon>Alphaproteobacteria</taxon>
        <taxon>Candidatus Puniceispirillales</taxon>
        <taxon>Candidatus Puniceispirillaceae</taxon>
        <taxon>Candidatus Puniceispirillum</taxon>
    </lineage>
</organism>
<proteinExistence type="predicted"/>
<gene>
    <name evidence="1" type="ordered locus">SAR116_2055</name>
</gene>
<dbReference type="Proteomes" id="UP000007460">
    <property type="component" value="Chromosome"/>
</dbReference>
<dbReference type="AlphaFoldDB" id="D5BNA5"/>
<sequence length="50" mass="5688">MALDSTLFVWWMPDDRVVKGANIHAVNDRCDPFWFAMCDMAGGFDPDYCG</sequence>
<reference evidence="1 2" key="1">
    <citation type="journal article" date="2010" name="J. Bacteriol.">
        <title>Complete genome sequence of "Candidatus Puniceispirillum marinum" IMCC1322, a representative of the SAR116 clade in the Alphaproteobacteria.</title>
        <authorList>
            <person name="Oh H.M."/>
            <person name="Kwon K.K."/>
            <person name="Kang I."/>
            <person name="Kang S.G."/>
            <person name="Lee J.H."/>
            <person name="Kim S.J."/>
            <person name="Cho J.C."/>
        </authorList>
    </citation>
    <scope>NUCLEOTIDE SEQUENCE [LARGE SCALE GENOMIC DNA]</scope>
    <source>
        <strain evidence="1 2">IMCC1322</strain>
    </source>
</reference>
<dbReference type="EMBL" id="CP001751">
    <property type="protein sequence ID" value="ADE40298.1"/>
    <property type="molecule type" value="Genomic_DNA"/>
</dbReference>
<evidence type="ECO:0000313" key="2">
    <source>
        <dbReference type="Proteomes" id="UP000007460"/>
    </source>
</evidence>
<name>D5BNA5_PUNMI</name>
<protein>
    <submittedName>
        <fullName evidence="1">Uncharacterized protein</fullName>
    </submittedName>
</protein>